<sequence>MGKATRSHRRGHASPIGHLISMVELGKLLLTQQPSLSIHMLITSVPSNLIVESEEMKLASPINEVDDGTEGSLAEELLAPEIAKGIA</sequence>
<dbReference type="EMBL" id="JAAWWB010000033">
    <property type="protein sequence ID" value="KAG6743415.1"/>
    <property type="molecule type" value="Genomic_DNA"/>
</dbReference>
<protein>
    <submittedName>
        <fullName evidence="1">Uncharacterized protein</fullName>
    </submittedName>
</protein>
<reference evidence="1" key="1">
    <citation type="journal article" date="2020" name="bioRxiv">
        <title>Hybrid origin of Populus tomentosa Carr. identified through genome sequencing and phylogenomic analysis.</title>
        <authorList>
            <person name="An X."/>
            <person name="Gao K."/>
            <person name="Chen Z."/>
            <person name="Li J."/>
            <person name="Yang X."/>
            <person name="Yang X."/>
            <person name="Zhou J."/>
            <person name="Guo T."/>
            <person name="Zhao T."/>
            <person name="Huang S."/>
            <person name="Miao D."/>
            <person name="Khan W.U."/>
            <person name="Rao P."/>
            <person name="Ye M."/>
            <person name="Lei B."/>
            <person name="Liao W."/>
            <person name="Wang J."/>
            <person name="Ji L."/>
            <person name="Li Y."/>
            <person name="Guo B."/>
            <person name="Mustafa N.S."/>
            <person name="Li S."/>
            <person name="Yun Q."/>
            <person name="Keller S.R."/>
            <person name="Mao J."/>
            <person name="Zhang R."/>
            <person name="Strauss S.H."/>
        </authorList>
    </citation>
    <scope>NUCLEOTIDE SEQUENCE</scope>
    <source>
        <strain evidence="1">GM15</strain>
        <tissue evidence="1">Leaf</tissue>
    </source>
</reference>
<accession>A0A8X7Y4M4</accession>
<organism evidence="1 2">
    <name type="scientific">Populus tomentosa</name>
    <name type="common">Chinese white poplar</name>
    <dbReference type="NCBI Taxonomy" id="118781"/>
    <lineage>
        <taxon>Eukaryota</taxon>
        <taxon>Viridiplantae</taxon>
        <taxon>Streptophyta</taxon>
        <taxon>Embryophyta</taxon>
        <taxon>Tracheophyta</taxon>
        <taxon>Spermatophyta</taxon>
        <taxon>Magnoliopsida</taxon>
        <taxon>eudicotyledons</taxon>
        <taxon>Gunneridae</taxon>
        <taxon>Pentapetalae</taxon>
        <taxon>rosids</taxon>
        <taxon>fabids</taxon>
        <taxon>Malpighiales</taxon>
        <taxon>Salicaceae</taxon>
        <taxon>Saliceae</taxon>
        <taxon>Populus</taxon>
    </lineage>
</organism>
<dbReference type="OrthoDB" id="5835829at2759"/>
<gene>
    <name evidence="1" type="ORF">POTOM_054369</name>
</gene>
<evidence type="ECO:0000313" key="1">
    <source>
        <dbReference type="EMBL" id="KAG6743415.1"/>
    </source>
</evidence>
<evidence type="ECO:0000313" key="2">
    <source>
        <dbReference type="Proteomes" id="UP000886885"/>
    </source>
</evidence>
<keyword evidence="2" id="KW-1185">Reference proteome</keyword>
<proteinExistence type="predicted"/>
<comment type="caution">
    <text evidence="1">The sequence shown here is derived from an EMBL/GenBank/DDBJ whole genome shotgun (WGS) entry which is preliminary data.</text>
</comment>
<name>A0A8X7Y4M4_POPTO</name>
<dbReference type="AlphaFoldDB" id="A0A8X7Y4M4"/>
<dbReference type="Proteomes" id="UP000886885">
    <property type="component" value="Chromosome 17A"/>
</dbReference>